<dbReference type="OrthoDB" id="3026831at2759"/>
<keyword evidence="1" id="KW-0479">Metal-binding</keyword>
<dbReference type="PROSITE" id="PS00028">
    <property type="entry name" value="ZINC_FINGER_C2H2_1"/>
    <property type="match status" value="1"/>
</dbReference>
<keyword evidence="5" id="KW-1185">Reference proteome</keyword>
<evidence type="ECO:0000313" key="5">
    <source>
        <dbReference type="Proteomes" id="UP000559256"/>
    </source>
</evidence>
<dbReference type="EMBL" id="JAACJM010000071">
    <property type="protein sequence ID" value="KAF5351338.1"/>
    <property type="molecule type" value="Genomic_DNA"/>
</dbReference>
<dbReference type="GO" id="GO:0008270">
    <property type="term" value="F:zinc ion binding"/>
    <property type="evidence" value="ECO:0007669"/>
    <property type="project" value="UniProtKB-KW"/>
</dbReference>
<feature type="region of interest" description="Disordered" evidence="2">
    <location>
        <begin position="294"/>
        <end position="332"/>
    </location>
</feature>
<dbReference type="SUPFAM" id="SSF57667">
    <property type="entry name" value="beta-beta-alpha zinc fingers"/>
    <property type="match status" value="1"/>
</dbReference>
<gene>
    <name evidence="4" type="ORF">D9758_007993</name>
</gene>
<organism evidence="4 5">
    <name type="scientific">Tetrapyrgos nigripes</name>
    <dbReference type="NCBI Taxonomy" id="182062"/>
    <lineage>
        <taxon>Eukaryota</taxon>
        <taxon>Fungi</taxon>
        <taxon>Dikarya</taxon>
        <taxon>Basidiomycota</taxon>
        <taxon>Agaricomycotina</taxon>
        <taxon>Agaricomycetes</taxon>
        <taxon>Agaricomycetidae</taxon>
        <taxon>Agaricales</taxon>
        <taxon>Marasmiineae</taxon>
        <taxon>Marasmiaceae</taxon>
        <taxon>Tetrapyrgos</taxon>
    </lineage>
</organism>
<proteinExistence type="predicted"/>
<dbReference type="InterPro" id="IPR013087">
    <property type="entry name" value="Znf_C2H2_type"/>
</dbReference>
<evidence type="ECO:0000259" key="3">
    <source>
        <dbReference type="PROSITE" id="PS50157"/>
    </source>
</evidence>
<keyword evidence="1" id="KW-0862">Zinc</keyword>
<sequence length="703" mass="76663">MASPLDRGATISSFAHLSSSSLSHNKINTAGRDLHQTTHNHHYYQILEDPNGWRMKACSSISEIVWTSFQGIVKLVTGGRGSPSIEITSRENVEALDELFDGGHYRVHSGKHKGVAVLVKVFHGSRAKEHHKAAVAFSEGLLHPSMLRMTACSFASQSPFIVYGDDCERGPVDYCVASALTEGIPRILQLGFQLVGGLSAGLDYLSTVVGVSLGAIGKENFEVYITKGDQVKVGLGSCKFESGSKDAVADWELFNDLCTKLFEDANRLLYNKEGQESSLFGASVIVEDDMTTDTIEESSPAPRHSRSGSQQPLGSPAEPVPMAPRREVQWKRSSQRSTLALVARQFRNNIRISQPTRSSLRKLKATRAPGTTHHRCSRYSKEEITLTSVIRECALISGEVCLVCHSTPLPTDDALGSTALEFLTDQQSFRDEILSVTEDMQGLVTVIDRVLLPIVVPGPNQLDFFTMYDPATLQPPSSPSDINPNQQKLEVPTRAVVAAAEKSRRMDKAHGKLVYCPHCGYSFISSQHLRYHVYSHLGIKDFWHRTTCPRIARKRTSGFHALDRNPLPSVSTASESSTSSLSWAFPEGYTPGSPSSYFNPYPLPGEDDNVLGVSTFTTSASLSTVHDSAPSLPHTGGTMMSHPATILSDQSYQPPSSSSSDVGPNQCRSEVATKQPGDQSLKCALSDKANRFTQLPSLLVILL</sequence>
<dbReference type="Proteomes" id="UP000559256">
    <property type="component" value="Unassembled WGS sequence"/>
</dbReference>
<feature type="domain" description="C2H2-type" evidence="3">
    <location>
        <begin position="514"/>
        <end position="541"/>
    </location>
</feature>
<dbReference type="AlphaFoldDB" id="A0A8H5D238"/>
<evidence type="ECO:0000313" key="4">
    <source>
        <dbReference type="EMBL" id="KAF5351338.1"/>
    </source>
</evidence>
<keyword evidence="1" id="KW-0863">Zinc-finger</keyword>
<name>A0A8H5D238_9AGAR</name>
<accession>A0A8H5D238</accession>
<protein>
    <recommendedName>
        <fullName evidence="3">C2H2-type domain-containing protein</fullName>
    </recommendedName>
</protein>
<reference evidence="4 5" key="1">
    <citation type="journal article" date="2020" name="ISME J.">
        <title>Uncovering the hidden diversity of litter-decomposition mechanisms in mushroom-forming fungi.</title>
        <authorList>
            <person name="Floudas D."/>
            <person name="Bentzer J."/>
            <person name="Ahren D."/>
            <person name="Johansson T."/>
            <person name="Persson P."/>
            <person name="Tunlid A."/>
        </authorList>
    </citation>
    <scope>NUCLEOTIDE SEQUENCE [LARGE SCALE GENOMIC DNA]</scope>
    <source>
        <strain evidence="4 5">CBS 291.85</strain>
    </source>
</reference>
<dbReference type="PROSITE" id="PS50157">
    <property type="entry name" value="ZINC_FINGER_C2H2_2"/>
    <property type="match status" value="1"/>
</dbReference>
<evidence type="ECO:0000256" key="1">
    <source>
        <dbReference type="PROSITE-ProRule" id="PRU00042"/>
    </source>
</evidence>
<comment type="caution">
    <text evidence="4">The sequence shown here is derived from an EMBL/GenBank/DDBJ whole genome shotgun (WGS) entry which is preliminary data.</text>
</comment>
<dbReference type="InterPro" id="IPR036236">
    <property type="entry name" value="Znf_C2H2_sf"/>
</dbReference>
<feature type="region of interest" description="Disordered" evidence="2">
    <location>
        <begin position="647"/>
        <end position="677"/>
    </location>
</feature>
<evidence type="ECO:0000256" key="2">
    <source>
        <dbReference type="SAM" id="MobiDB-lite"/>
    </source>
</evidence>
<feature type="compositionally biased region" description="Low complexity" evidence="2">
    <location>
        <begin position="648"/>
        <end position="661"/>
    </location>
</feature>